<proteinExistence type="predicted"/>
<dbReference type="Proteomes" id="UP000006727">
    <property type="component" value="Chromosome 10"/>
</dbReference>
<evidence type="ECO:0000313" key="1">
    <source>
        <dbReference type="EMBL" id="PNR46573.1"/>
    </source>
</evidence>
<dbReference type="EnsemblPlants" id="Pp3c10_10296V3.1">
    <property type="protein sequence ID" value="Pp3c10_10296V3.1"/>
    <property type="gene ID" value="Pp3c10_10296"/>
</dbReference>
<reference evidence="2" key="3">
    <citation type="submission" date="2020-12" db="UniProtKB">
        <authorList>
            <consortium name="EnsemblPlants"/>
        </authorList>
    </citation>
    <scope>IDENTIFICATION</scope>
</reference>
<sequence>MCTIDLVIAQSKMRAGPEKYESWKSTIQSVSERGFMGEHLRRRKTRAIGFLKLSLIDMIELFILITTDPAIAWKILANVYSTQTIADVMKTLNKWENLRMMDGMMYCLEGKQTHESITKNGANRSKKILELIHANLLLHGKIILLAFYVDDLLMIGNFKKILVKFKKIIT</sequence>
<evidence type="ECO:0000313" key="3">
    <source>
        <dbReference type="Proteomes" id="UP000006727"/>
    </source>
</evidence>
<reference evidence="1 3" key="1">
    <citation type="journal article" date="2008" name="Science">
        <title>The Physcomitrella genome reveals evolutionary insights into the conquest of land by plants.</title>
        <authorList>
            <person name="Rensing S."/>
            <person name="Lang D."/>
            <person name="Zimmer A."/>
            <person name="Terry A."/>
            <person name="Salamov A."/>
            <person name="Shapiro H."/>
            <person name="Nishiyama T."/>
            <person name="Perroud P.-F."/>
            <person name="Lindquist E."/>
            <person name="Kamisugi Y."/>
            <person name="Tanahashi T."/>
            <person name="Sakakibara K."/>
            <person name="Fujita T."/>
            <person name="Oishi K."/>
            <person name="Shin-I T."/>
            <person name="Kuroki Y."/>
            <person name="Toyoda A."/>
            <person name="Suzuki Y."/>
            <person name="Hashimoto A."/>
            <person name="Yamaguchi K."/>
            <person name="Sugano A."/>
            <person name="Kohara Y."/>
            <person name="Fujiyama A."/>
            <person name="Anterola A."/>
            <person name="Aoki S."/>
            <person name="Ashton N."/>
            <person name="Barbazuk W.B."/>
            <person name="Barker E."/>
            <person name="Bennetzen J."/>
            <person name="Bezanilla M."/>
            <person name="Blankenship R."/>
            <person name="Cho S.H."/>
            <person name="Dutcher S."/>
            <person name="Estelle M."/>
            <person name="Fawcett J.A."/>
            <person name="Gundlach H."/>
            <person name="Hanada K."/>
            <person name="Heyl A."/>
            <person name="Hicks K.A."/>
            <person name="Hugh J."/>
            <person name="Lohr M."/>
            <person name="Mayer K."/>
            <person name="Melkozernov A."/>
            <person name="Murata T."/>
            <person name="Nelson D."/>
            <person name="Pils B."/>
            <person name="Prigge M."/>
            <person name="Reiss B."/>
            <person name="Renner T."/>
            <person name="Rombauts S."/>
            <person name="Rushton P."/>
            <person name="Sanderfoot A."/>
            <person name="Schween G."/>
            <person name="Shiu S.-H."/>
            <person name="Stueber K."/>
            <person name="Theodoulou F.L."/>
            <person name="Tu H."/>
            <person name="Van de Peer Y."/>
            <person name="Verrier P.J."/>
            <person name="Waters E."/>
            <person name="Wood A."/>
            <person name="Yang L."/>
            <person name="Cove D."/>
            <person name="Cuming A."/>
            <person name="Hasebe M."/>
            <person name="Lucas S."/>
            <person name="Mishler D.B."/>
            <person name="Reski R."/>
            <person name="Grigoriev I."/>
            <person name="Quatrano R.S."/>
            <person name="Boore J.L."/>
        </authorList>
    </citation>
    <scope>NUCLEOTIDE SEQUENCE [LARGE SCALE GENOMIC DNA]</scope>
    <source>
        <strain evidence="2 3">cv. Gransden 2004</strain>
    </source>
</reference>
<organism evidence="1">
    <name type="scientific">Physcomitrium patens</name>
    <name type="common">Spreading-leaved earth moss</name>
    <name type="synonym">Physcomitrella patens</name>
    <dbReference type="NCBI Taxonomy" id="3218"/>
    <lineage>
        <taxon>Eukaryota</taxon>
        <taxon>Viridiplantae</taxon>
        <taxon>Streptophyta</taxon>
        <taxon>Embryophyta</taxon>
        <taxon>Bryophyta</taxon>
        <taxon>Bryophytina</taxon>
        <taxon>Bryopsida</taxon>
        <taxon>Funariidae</taxon>
        <taxon>Funariales</taxon>
        <taxon>Funariaceae</taxon>
        <taxon>Physcomitrium</taxon>
    </lineage>
</organism>
<dbReference type="EMBL" id="ABEU02000010">
    <property type="protein sequence ID" value="PNR46573.1"/>
    <property type="molecule type" value="Genomic_DNA"/>
</dbReference>
<name>A0A2K1JYH0_PHYPA</name>
<reference evidence="1 3" key="2">
    <citation type="journal article" date="2018" name="Plant J.">
        <title>The Physcomitrella patens chromosome-scale assembly reveals moss genome structure and evolution.</title>
        <authorList>
            <person name="Lang D."/>
            <person name="Ullrich K.K."/>
            <person name="Murat F."/>
            <person name="Fuchs J."/>
            <person name="Jenkins J."/>
            <person name="Haas F.B."/>
            <person name="Piednoel M."/>
            <person name="Gundlach H."/>
            <person name="Van Bel M."/>
            <person name="Meyberg R."/>
            <person name="Vives C."/>
            <person name="Morata J."/>
            <person name="Symeonidi A."/>
            <person name="Hiss M."/>
            <person name="Muchero W."/>
            <person name="Kamisugi Y."/>
            <person name="Saleh O."/>
            <person name="Blanc G."/>
            <person name="Decker E.L."/>
            <person name="van Gessel N."/>
            <person name="Grimwood J."/>
            <person name="Hayes R.D."/>
            <person name="Graham S.W."/>
            <person name="Gunter L.E."/>
            <person name="McDaniel S.F."/>
            <person name="Hoernstein S.N.W."/>
            <person name="Larsson A."/>
            <person name="Li F.W."/>
            <person name="Perroud P.F."/>
            <person name="Phillips J."/>
            <person name="Ranjan P."/>
            <person name="Rokshar D.S."/>
            <person name="Rothfels C.J."/>
            <person name="Schneider L."/>
            <person name="Shu S."/>
            <person name="Stevenson D.W."/>
            <person name="Thummler F."/>
            <person name="Tillich M."/>
            <person name="Villarreal Aguilar J.C."/>
            <person name="Widiez T."/>
            <person name="Wong G.K."/>
            <person name="Wymore A."/>
            <person name="Zhang Y."/>
            <person name="Zimmer A.D."/>
            <person name="Quatrano R.S."/>
            <person name="Mayer K.F.X."/>
            <person name="Goodstein D."/>
            <person name="Casacuberta J.M."/>
            <person name="Vandepoele K."/>
            <person name="Reski R."/>
            <person name="Cuming A.C."/>
            <person name="Tuskan G.A."/>
            <person name="Maumus F."/>
            <person name="Salse J."/>
            <person name="Schmutz J."/>
            <person name="Rensing S.A."/>
        </authorList>
    </citation>
    <scope>NUCLEOTIDE SEQUENCE [LARGE SCALE GENOMIC DNA]</scope>
    <source>
        <strain evidence="2 3">cv. Gransden 2004</strain>
    </source>
</reference>
<accession>A0A2K1JYH0</accession>
<keyword evidence="3" id="KW-1185">Reference proteome</keyword>
<dbReference type="Gramene" id="Pp3c10_10296V3.1">
    <property type="protein sequence ID" value="Pp3c10_10296V3.1"/>
    <property type="gene ID" value="Pp3c10_10296"/>
</dbReference>
<dbReference type="AlphaFoldDB" id="A0A2K1JYH0"/>
<gene>
    <name evidence="1" type="ORF">PHYPA_013692</name>
</gene>
<protein>
    <submittedName>
        <fullName evidence="1 2">Uncharacterized protein</fullName>
    </submittedName>
</protein>
<evidence type="ECO:0000313" key="2">
    <source>
        <dbReference type="EnsemblPlants" id="Pp3c10_10296V3.1"/>
    </source>
</evidence>
<dbReference type="InParanoid" id="A0A2K1JYH0"/>